<dbReference type="EMBL" id="ML996177">
    <property type="protein sequence ID" value="KAF2732435.1"/>
    <property type="molecule type" value="Genomic_DNA"/>
</dbReference>
<name>A0A9P4V1M1_9PLEO</name>
<reference evidence="1" key="1">
    <citation type="journal article" date="2020" name="Stud. Mycol.">
        <title>101 Dothideomycetes genomes: a test case for predicting lifestyles and emergence of pathogens.</title>
        <authorList>
            <person name="Haridas S."/>
            <person name="Albert R."/>
            <person name="Binder M."/>
            <person name="Bloem J."/>
            <person name="Labutti K."/>
            <person name="Salamov A."/>
            <person name="Andreopoulos B."/>
            <person name="Baker S."/>
            <person name="Barry K."/>
            <person name="Bills G."/>
            <person name="Bluhm B."/>
            <person name="Cannon C."/>
            <person name="Castanera R."/>
            <person name="Culley D."/>
            <person name="Daum C."/>
            <person name="Ezra D."/>
            <person name="Gonzalez J."/>
            <person name="Henrissat B."/>
            <person name="Kuo A."/>
            <person name="Liang C."/>
            <person name="Lipzen A."/>
            <person name="Lutzoni F."/>
            <person name="Magnuson J."/>
            <person name="Mondo S."/>
            <person name="Nolan M."/>
            <person name="Ohm R."/>
            <person name="Pangilinan J."/>
            <person name="Park H.-J."/>
            <person name="Ramirez L."/>
            <person name="Alfaro M."/>
            <person name="Sun H."/>
            <person name="Tritt A."/>
            <person name="Yoshinaga Y."/>
            <person name="Zwiers L.-H."/>
            <person name="Turgeon B."/>
            <person name="Goodwin S."/>
            <person name="Spatafora J."/>
            <person name="Crous P."/>
            <person name="Grigoriev I."/>
        </authorList>
    </citation>
    <scope>NUCLEOTIDE SEQUENCE</scope>
    <source>
        <strain evidence="1">CBS 125425</strain>
    </source>
</reference>
<evidence type="ECO:0000313" key="2">
    <source>
        <dbReference type="Proteomes" id="UP000799444"/>
    </source>
</evidence>
<organism evidence="1 2">
    <name type="scientific">Polyplosphaeria fusca</name>
    <dbReference type="NCBI Taxonomy" id="682080"/>
    <lineage>
        <taxon>Eukaryota</taxon>
        <taxon>Fungi</taxon>
        <taxon>Dikarya</taxon>
        <taxon>Ascomycota</taxon>
        <taxon>Pezizomycotina</taxon>
        <taxon>Dothideomycetes</taxon>
        <taxon>Pleosporomycetidae</taxon>
        <taxon>Pleosporales</taxon>
        <taxon>Tetraplosphaeriaceae</taxon>
        <taxon>Polyplosphaeria</taxon>
    </lineage>
</organism>
<sequence length="168" mass="19123">MRLGRLQRHDKSRIALQPTEVIELVPLTSTVQCPTERPLWRLLAQLGVLIRSCSGNRFDCRRVNIFGAERVCFEQRLHISQRYGIRHQDPENDRREDPSTAMQIRLPASHSPAGKGVLPRAYDGDGLRKELADRRSSQLTERPNAWSNAIVQGLHQRTKQTAASLARP</sequence>
<comment type="caution">
    <text evidence="1">The sequence shown here is derived from an EMBL/GenBank/DDBJ whole genome shotgun (WGS) entry which is preliminary data.</text>
</comment>
<dbReference type="Proteomes" id="UP000799444">
    <property type="component" value="Unassembled WGS sequence"/>
</dbReference>
<accession>A0A9P4V1M1</accession>
<proteinExistence type="predicted"/>
<evidence type="ECO:0000313" key="1">
    <source>
        <dbReference type="EMBL" id="KAF2732435.1"/>
    </source>
</evidence>
<protein>
    <submittedName>
        <fullName evidence="1">Uncharacterized protein</fullName>
    </submittedName>
</protein>
<dbReference type="AlphaFoldDB" id="A0A9P4V1M1"/>
<gene>
    <name evidence="1" type="ORF">EJ04DRAFT_337043</name>
</gene>
<keyword evidence="2" id="KW-1185">Reference proteome</keyword>